<evidence type="ECO:0000313" key="3">
    <source>
        <dbReference type="Proteomes" id="UP000221165"/>
    </source>
</evidence>
<feature type="compositionally biased region" description="Basic and acidic residues" evidence="1">
    <location>
        <begin position="691"/>
        <end position="702"/>
    </location>
</feature>
<feature type="region of interest" description="Disordered" evidence="1">
    <location>
        <begin position="681"/>
        <end position="704"/>
    </location>
</feature>
<dbReference type="PANTHER" id="PTHR46434">
    <property type="entry name" value="GENETIC INTERACTOR OF PROHIBITINS 3, MITOCHONDRIAL"/>
    <property type="match status" value="1"/>
</dbReference>
<feature type="compositionally biased region" description="Basic and acidic residues" evidence="1">
    <location>
        <begin position="468"/>
        <end position="519"/>
    </location>
</feature>
<feature type="region of interest" description="Disordered" evidence="1">
    <location>
        <begin position="343"/>
        <end position="404"/>
    </location>
</feature>
<sequence length="1249" mass="137863">MGLKHLPQSCSHLCPSFMCDYLLLLLLSFLFLSFPWYSLHAQGTLCTPNIASDPVSAIVRSFSFTALPLSSVVPPSLSLSSTSLPCLLPLSGNHVSSVSYPSTNPSFLPPSFLSLSISSFSRRGLRSQAWGFGLPLSSTFLSPLSPSFTSLLSGTRAHPYCPSGVLTAGHQLPCVLQQDESSSGSLIYSAITTNPVYKAQRHRGLPLPFLWPSFKGRGEEVVGDRMYSTCLNKGICRPVDTSGLHRRRSVRRITTLFFSPENRRIRFLRNKKESERDCLLTSPSDFLPLSSRRQCLRPQVSMAAGGEKSSLLSDFLCRVPEGKPERPMGMNFLGAAHAPNFLSDVASSPRKKKRRRKKGEGHDGADTGERGRGVSETSDWQPDMKEPGDGLREEKGSIASEAEERRKKLMTALAELDEEAKDGDEEWYSKLRDKVLEQASLFNERGATETGMELHQFISPSSRSQAKKQSDIERFDHRTGIRRARVEDERFKNSKADDDTIDELERLTHEEEERERLEELRLSNPDRFFKTAKEKKRGDTVPEMYVQTAELCVKKNCCPGCGAAFQTRNPLGAGYVSPRLCGEEESTDPSDVSSLSAASLCSSASSPGTPFSTTVDLSEPEAAERAFASTGDDMDKVVALASRSDGVDFNTFVQAIAKAGGVSEEEVFEKLRIACDYNGDITTDEDDDEEASGRKVEVGREGEVDDSTLDDIEAGDFEKMERLMTPDGADNLPALTGRQRDIDSDAEHLQEKEENTKDPLMKSAALDGLPRDLGTETELTDLPPLLEVPQDTKDERPEKTAAENKQKQVLCQRCHAIRAGKKIDERLRVKFSGDEKLFHPDRFKQLIASLRTKRCIFLLVLDLTSLELLPALPELVRVNPLYVAVTKCDLLPGSLRRPDAPFDSKAEGFRTRCVTNSGVARNYVYRMISSAYKLKDFSVKNVFMISNKSGAGLTHLINELGKEASRRRRPVYMIGAANAGKSSFLNKILAKAHSHEREEHGKRDGAQADGPGNACAARKPRLKGAKAAAAACPLPGTTLDFIPLSVNKSWKIIDTPGIFLKGNYSTLLTQEELQASLPTAALHLSSASIAEGHGVWLGGLARIELVSSQRCFFSFFVSRSLLLRPFTKSQSAHEERLALQRRRLFPPFSPDRIAALSPLAPIDFEVGGRGWQETAADIVICGLGWISVTGCGPLRIRVNVPEEVSVYQRPPLVPWAIRSCRAISTKALQKNVDRQVSVRKSANNVTRRR</sequence>
<dbReference type="SUPFAM" id="SSF52540">
    <property type="entry name" value="P-loop containing nucleoside triphosphate hydrolases"/>
    <property type="match status" value="1"/>
</dbReference>
<proteinExistence type="predicted"/>
<dbReference type="GeneID" id="94426999"/>
<dbReference type="InterPro" id="IPR027417">
    <property type="entry name" value="P-loop_NTPase"/>
</dbReference>
<name>A0A2C6L495_9APIC</name>
<feature type="compositionally biased region" description="Basic and acidic residues" evidence="1">
    <location>
        <begin position="360"/>
        <end position="373"/>
    </location>
</feature>
<gene>
    <name evidence="2" type="ORF">CSUI_003592</name>
</gene>
<dbReference type="AlphaFoldDB" id="A0A2C6L495"/>
<reference evidence="2 3" key="1">
    <citation type="journal article" date="2017" name="Int. J. Parasitol.">
        <title>The genome of the protozoan parasite Cystoisospora suis and a reverse vaccinology approach to identify vaccine candidates.</title>
        <authorList>
            <person name="Palmieri N."/>
            <person name="Shrestha A."/>
            <person name="Ruttkowski B."/>
            <person name="Beck T."/>
            <person name="Vogl C."/>
            <person name="Tomley F."/>
            <person name="Blake D.P."/>
            <person name="Joachim A."/>
        </authorList>
    </citation>
    <scope>NUCLEOTIDE SEQUENCE [LARGE SCALE GENOMIC DNA]</scope>
    <source>
        <strain evidence="2 3">Wien I</strain>
    </source>
</reference>
<dbReference type="Gene3D" id="3.40.50.300">
    <property type="entry name" value="P-loop containing nucleotide triphosphate hydrolases"/>
    <property type="match status" value="1"/>
</dbReference>
<dbReference type="InterPro" id="IPR050896">
    <property type="entry name" value="Mito_lipid_metab_GTPase"/>
</dbReference>
<feature type="region of interest" description="Disordered" evidence="1">
    <location>
        <begin position="456"/>
        <end position="519"/>
    </location>
</feature>
<evidence type="ECO:0000313" key="2">
    <source>
        <dbReference type="EMBL" id="PHJ22555.1"/>
    </source>
</evidence>
<feature type="compositionally biased region" description="Basic and acidic residues" evidence="1">
    <location>
        <begin position="993"/>
        <end position="1006"/>
    </location>
</feature>
<feature type="compositionally biased region" description="Basic and acidic residues" evidence="1">
    <location>
        <begin position="382"/>
        <end position="404"/>
    </location>
</feature>
<accession>A0A2C6L495</accession>
<dbReference type="Proteomes" id="UP000221165">
    <property type="component" value="Unassembled WGS sequence"/>
</dbReference>
<dbReference type="RefSeq" id="XP_067924232.1">
    <property type="nucleotide sequence ID" value="XM_068063788.1"/>
</dbReference>
<comment type="caution">
    <text evidence="2">The sequence shown here is derived from an EMBL/GenBank/DDBJ whole genome shotgun (WGS) entry which is preliminary data.</text>
</comment>
<protein>
    <submittedName>
        <fullName evidence="2">Nitric-oxide synthase</fullName>
    </submittedName>
</protein>
<dbReference type="OrthoDB" id="1696305at2759"/>
<feature type="compositionally biased region" description="Basic and acidic residues" evidence="1">
    <location>
        <begin position="790"/>
        <end position="804"/>
    </location>
</feature>
<dbReference type="PANTHER" id="PTHR46434:SF1">
    <property type="entry name" value="GENETIC INTERACTOR OF PROHIBITINS 3, MITOCHONDRIAL"/>
    <property type="match status" value="1"/>
</dbReference>
<keyword evidence="3" id="KW-1185">Reference proteome</keyword>
<organism evidence="2 3">
    <name type="scientific">Cystoisospora suis</name>
    <dbReference type="NCBI Taxonomy" id="483139"/>
    <lineage>
        <taxon>Eukaryota</taxon>
        <taxon>Sar</taxon>
        <taxon>Alveolata</taxon>
        <taxon>Apicomplexa</taxon>
        <taxon>Conoidasida</taxon>
        <taxon>Coccidia</taxon>
        <taxon>Eucoccidiorida</taxon>
        <taxon>Eimeriorina</taxon>
        <taxon>Sarcocystidae</taxon>
        <taxon>Cystoisospora</taxon>
    </lineage>
</organism>
<evidence type="ECO:0000256" key="1">
    <source>
        <dbReference type="SAM" id="MobiDB-lite"/>
    </source>
</evidence>
<dbReference type="VEuPathDB" id="ToxoDB:CSUI_003592"/>
<feature type="region of interest" description="Disordered" evidence="1">
    <location>
        <begin position="992"/>
        <end position="1015"/>
    </location>
</feature>
<feature type="region of interest" description="Disordered" evidence="1">
    <location>
        <begin position="771"/>
        <end position="804"/>
    </location>
</feature>
<dbReference type="EMBL" id="MIGC01001631">
    <property type="protein sequence ID" value="PHJ22555.1"/>
    <property type="molecule type" value="Genomic_DNA"/>
</dbReference>
<feature type="compositionally biased region" description="Low complexity" evidence="1">
    <location>
        <begin position="776"/>
        <end position="789"/>
    </location>
</feature>
<dbReference type="GO" id="GO:0005739">
    <property type="term" value="C:mitochondrion"/>
    <property type="evidence" value="ECO:0007669"/>
    <property type="project" value="TreeGrafter"/>
</dbReference>
<feature type="compositionally biased region" description="Basic residues" evidence="1">
    <location>
        <begin position="349"/>
        <end position="359"/>
    </location>
</feature>
<dbReference type="SMR" id="A0A2C6L495"/>